<gene>
    <name evidence="17" type="ordered locus">Sfum_2666</name>
</gene>
<evidence type="ECO:0000256" key="14">
    <source>
        <dbReference type="ARBA" id="ARBA00047700"/>
    </source>
</evidence>
<dbReference type="eggNOG" id="COG3848">
    <property type="taxonomic scope" value="Bacteria"/>
</dbReference>
<dbReference type="FunCoup" id="A0LLP2">
    <property type="interactions" value="232"/>
</dbReference>
<evidence type="ECO:0000256" key="3">
    <source>
        <dbReference type="ARBA" id="ARBA00004742"/>
    </source>
</evidence>
<dbReference type="Proteomes" id="UP000001784">
    <property type="component" value="Chromosome"/>
</dbReference>
<dbReference type="eggNOG" id="COG0574">
    <property type="taxonomic scope" value="Bacteria"/>
</dbReference>
<accession>A0LLP2</accession>
<evidence type="ECO:0000256" key="10">
    <source>
        <dbReference type="ARBA" id="ARBA00022777"/>
    </source>
</evidence>
<keyword evidence="10" id="KW-0418">Kinase</keyword>
<evidence type="ECO:0000256" key="5">
    <source>
        <dbReference type="ARBA" id="ARBA00011996"/>
    </source>
</evidence>
<dbReference type="AlphaFoldDB" id="A0LLP2"/>
<evidence type="ECO:0000256" key="12">
    <source>
        <dbReference type="ARBA" id="ARBA00022842"/>
    </source>
</evidence>
<evidence type="ECO:0000256" key="6">
    <source>
        <dbReference type="ARBA" id="ARBA00021623"/>
    </source>
</evidence>
<organism evidence="17 18">
    <name type="scientific">Syntrophobacter fumaroxidans (strain DSM 10017 / MPOB)</name>
    <dbReference type="NCBI Taxonomy" id="335543"/>
    <lineage>
        <taxon>Bacteria</taxon>
        <taxon>Pseudomonadati</taxon>
        <taxon>Thermodesulfobacteriota</taxon>
        <taxon>Syntrophobacteria</taxon>
        <taxon>Syntrophobacterales</taxon>
        <taxon>Syntrophobacteraceae</taxon>
        <taxon>Syntrophobacter</taxon>
    </lineage>
</organism>
<evidence type="ECO:0000256" key="8">
    <source>
        <dbReference type="ARBA" id="ARBA00022723"/>
    </source>
</evidence>
<evidence type="ECO:0000313" key="17">
    <source>
        <dbReference type="EMBL" id="ABK18344.1"/>
    </source>
</evidence>
<comment type="similarity">
    <text evidence="4">Belongs to the PEP-utilizing enzyme family.</text>
</comment>
<dbReference type="RefSeq" id="WP_011699511.1">
    <property type="nucleotide sequence ID" value="NC_008554.1"/>
</dbReference>
<dbReference type="Pfam" id="PF00391">
    <property type="entry name" value="PEP-utilizers"/>
    <property type="match status" value="1"/>
</dbReference>
<comment type="function">
    <text evidence="2">Catalyzes the phosphorylation of pyruvate to phosphoenolpyruvate.</text>
</comment>
<dbReference type="KEGG" id="sfu:Sfum_2666"/>
<dbReference type="InterPro" id="IPR036637">
    <property type="entry name" value="Phosphohistidine_dom_sf"/>
</dbReference>
<evidence type="ECO:0000256" key="7">
    <source>
        <dbReference type="ARBA" id="ARBA00022679"/>
    </source>
</evidence>
<dbReference type="UniPathway" id="UPA00138"/>
<feature type="domain" description="PEP-utilising enzyme mobile" evidence="15">
    <location>
        <begin position="491"/>
        <end position="560"/>
    </location>
</feature>
<keyword evidence="8" id="KW-0479">Metal-binding</keyword>
<comment type="cofactor">
    <cofactor evidence="1">
        <name>Mg(2+)</name>
        <dbReference type="ChEBI" id="CHEBI:18420"/>
    </cofactor>
</comment>
<evidence type="ECO:0000256" key="9">
    <source>
        <dbReference type="ARBA" id="ARBA00022741"/>
    </source>
</evidence>
<dbReference type="InParanoid" id="A0LLP2"/>
<keyword evidence="9" id="KW-0547">Nucleotide-binding</keyword>
<dbReference type="InterPro" id="IPR006319">
    <property type="entry name" value="PEP_synth"/>
</dbReference>
<evidence type="ECO:0000259" key="15">
    <source>
        <dbReference type="Pfam" id="PF00391"/>
    </source>
</evidence>
<dbReference type="InterPro" id="IPR002192">
    <property type="entry name" value="PPDK_AMP/ATP-bd"/>
</dbReference>
<proteinExistence type="inferred from homology"/>
<comment type="pathway">
    <text evidence="3">Carbohydrate biosynthesis; gluconeogenesis.</text>
</comment>
<dbReference type="EC" id="2.7.9.2" evidence="5"/>
<evidence type="ECO:0000256" key="2">
    <source>
        <dbReference type="ARBA" id="ARBA00002988"/>
    </source>
</evidence>
<comment type="catalytic activity">
    <reaction evidence="14">
        <text>pyruvate + ATP + H2O = phosphoenolpyruvate + AMP + phosphate + 2 H(+)</text>
        <dbReference type="Rhea" id="RHEA:11364"/>
        <dbReference type="ChEBI" id="CHEBI:15361"/>
        <dbReference type="ChEBI" id="CHEBI:15377"/>
        <dbReference type="ChEBI" id="CHEBI:15378"/>
        <dbReference type="ChEBI" id="CHEBI:30616"/>
        <dbReference type="ChEBI" id="CHEBI:43474"/>
        <dbReference type="ChEBI" id="CHEBI:58702"/>
        <dbReference type="ChEBI" id="CHEBI:456215"/>
        <dbReference type="EC" id="2.7.9.2"/>
    </reaction>
</comment>
<dbReference type="STRING" id="335543.Sfum_2666"/>
<keyword evidence="12" id="KW-0460">Magnesium</keyword>
<keyword evidence="18" id="KW-1185">Reference proteome</keyword>
<dbReference type="GO" id="GO:0046872">
    <property type="term" value="F:metal ion binding"/>
    <property type="evidence" value="ECO:0007669"/>
    <property type="project" value="UniProtKB-KW"/>
</dbReference>
<keyword evidence="7 17" id="KW-0808">Transferase</keyword>
<evidence type="ECO:0000259" key="16">
    <source>
        <dbReference type="Pfam" id="PF01326"/>
    </source>
</evidence>
<dbReference type="HOGENOM" id="CLU_011040_0_0_7"/>
<dbReference type="Pfam" id="PF01326">
    <property type="entry name" value="PPDK_N"/>
    <property type="match status" value="1"/>
</dbReference>
<keyword evidence="11" id="KW-0067">ATP-binding</keyword>
<evidence type="ECO:0000313" key="18">
    <source>
        <dbReference type="Proteomes" id="UP000001784"/>
    </source>
</evidence>
<dbReference type="Gene3D" id="3.30.470.20">
    <property type="entry name" value="ATP-grasp fold, B domain"/>
    <property type="match status" value="1"/>
</dbReference>
<dbReference type="GO" id="GO:0006094">
    <property type="term" value="P:gluconeogenesis"/>
    <property type="evidence" value="ECO:0007669"/>
    <property type="project" value="UniProtKB-UniPathway"/>
</dbReference>
<dbReference type="SUPFAM" id="SSF56059">
    <property type="entry name" value="Glutathione synthetase ATP-binding domain-like"/>
    <property type="match status" value="1"/>
</dbReference>
<dbReference type="PANTHER" id="PTHR43030:SF1">
    <property type="entry name" value="PHOSPHOENOLPYRUVATE SYNTHASE"/>
    <property type="match status" value="1"/>
</dbReference>
<dbReference type="EMBL" id="CP000478">
    <property type="protein sequence ID" value="ABK18344.1"/>
    <property type="molecule type" value="Genomic_DNA"/>
</dbReference>
<evidence type="ECO:0000256" key="11">
    <source>
        <dbReference type="ARBA" id="ARBA00022840"/>
    </source>
</evidence>
<feature type="domain" description="Pyruvate phosphate dikinase AMP/ATP-binding" evidence="16">
    <location>
        <begin position="131"/>
        <end position="434"/>
    </location>
</feature>
<protein>
    <recommendedName>
        <fullName evidence="6">Phosphoenolpyruvate synthase</fullName>
        <ecNumber evidence="5">2.7.9.2</ecNumber>
    </recommendedName>
    <alternativeName>
        <fullName evidence="13">Pyruvate, water dikinase</fullName>
    </alternativeName>
</protein>
<dbReference type="Gene3D" id="3.30.1490.20">
    <property type="entry name" value="ATP-grasp fold, A domain"/>
    <property type="match status" value="1"/>
</dbReference>
<dbReference type="Gene3D" id="3.50.30.10">
    <property type="entry name" value="Phosphohistidine domain"/>
    <property type="match status" value="1"/>
</dbReference>
<keyword evidence="17" id="KW-0670">Pyruvate</keyword>
<dbReference type="GO" id="GO:0008986">
    <property type="term" value="F:pyruvate, water dikinase activity"/>
    <property type="evidence" value="ECO:0007669"/>
    <property type="project" value="UniProtKB-EC"/>
</dbReference>
<dbReference type="SUPFAM" id="SSF52009">
    <property type="entry name" value="Phosphohistidine domain"/>
    <property type="match status" value="1"/>
</dbReference>
<dbReference type="PANTHER" id="PTHR43030">
    <property type="entry name" value="PHOSPHOENOLPYRUVATE SYNTHASE"/>
    <property type="match status" value="1"/>
</dbReference>
<dbReference type="GO" id="GO:0005524">
    <property type="term" value="F:ATP binding"/>
    <property type="evidence" value="ECO:0007669"/>
    <property type="project" value="UniProtKB-KW"/>
</dbReference>
<dbReference type="OrthoDB" id="9760711at2"/>
<evidence type="ECO:0000256" key="4">
    <source>
        <dbReference type="ARBA" id="ARBA00007837"/>
    </source>
</evidence>
<evidence type="ECO:0000256" key="13">
    <source>
        <dbReference type="ARBA" id="ARBA00033470"/>
    </source>
</evidence>
<dbReference type="InterPro" id="IPR008279">
    <property type="entry name" value="PEP-util_enz_mobile_dom"/>
</dbReference>
<evidence type="ECO:0000256" key="1">
    <source>
        <dbReference type="ARBA" id="ARBA00001946"/>
    </source>
</evidence>
<sequence length="868" mass="95611">MLKFFEMFRKNRLLQAESPEKAAFQYKYKHFQNLLAGNSRALEIMTELEQTCYGPKPFALDDVVDRTASLVSRVYDIVEDLNALAGGAFPGLFDALERVGESIRKELTRKKGPEETSLTIPLQHLSLDRVSEVGGKAANLGEVYNRIHLPVPRGFAVTAHACSLFLESNDLFKRSGGILKGLDVENTSRLLECSREIRAAIVNAVLPAELERCLKEEVAALTAEFGSGIGFAVRSSATSEDSEASFAGQHSTVLGVGRDRIVQAYKEVVASTFNPRAVYYRRTKGYPDEYVIMSVLCVVMVDAGAGGVMYTRDPNNPGRDVLMINAVWGLGVGAVDGSAATDFFEVDKKDRRLLASHVAEKPTRFVIGPDWKPEEQPVPEELRSKACLNPDQLMLLAEYGLTIESHYGVPMDIEWALDSRGRLILLQARPLNVELTGIRGEPATADQEPGSIERAVAAHAVLLRGGMTASRGKASGFAYVLNSDHNLLNVPEGAILIARQTSPRYVAILGRARAIVTDVGSVTGHMAAVAREFGVPALVGTGNATEVIGHGEEVTVDATNRMVFKGRVESILGRKRQVNPMKGSPVYRIAHSVLKRIAVLNLVDPKSDQFSPEGCQTLHDIIRFAHEASMREMFRISDDLDVNRSFAVRIKAPLPMKIFAVDLGNGLSIQRGTPEARVEDVASVPFRALLQGMTRPDVRWIGPVDVNWKGFAAIVTESIFSDPTLDDRMGGPNYVVISGEYLNFNSRLGYHFAVVDSYCGENVNDNYITFSFKGGAADIGRRSRRALLITKILKRLGFKTEIKGDLVRGELKKFQSGVIEEKLDMIGRLLGAVRLLDMVLSDDGHIDWYVEEFFKGNYTFQRPLRQKT</sequence>
<reference evidence="17 18" key="1">
    <citation type="submission" date="2006-10" db="EMBL/GenBank/DDBJ databases">
        <title>Complete sequence of Syntrophobacter fumaroxidans MPOB.</title>
        <authorList>
            <consortium name="US DOE Joint Genome Institute"/>
            <person name="Copeland A."/>
            <person name="Lucas S."/>
            <person name="Lapidus A."/>
            <person name="Barry K."/>
            <person name="Detter J.C."/>
            <person name="Glavina del Rio T."/>
            <person name="Hammon N."/>
            <person name="Israni S."/>
            <person name="Pitluck S."/>
            <person name="Goltsman E.G."/>
            <person name="Martinez M."/>
            <person name="Schmutz J."/>
            <person name="Larimer F."/>
            <person name="Land M."/>
            <person name="Hauser L."/>
            <person name="Kyrpides N."/>
            <person name="Kim E."/>
            <person name="Boone D.R."/>
            <person name="Brockman F."/>
            <person name="Culley D."/>
            <person name="Ferry J."/>
            <person name="Gunsalus R."/>
            <person name="McInerney M.J."/>
            <person name="Morrison M."/>
            <person name="Plugge C."/>
            <person name="Rohlin L."/>
            <person name="Scholten J."/>
            <person name="Sieber J."/>
            <person name="Stams A.J.M."/>
            <person name="Worm P."/>
            <person name="Henstra A.M."/>
            <person name="Richardson P."/>
        </authorList>
    </citation>
    <scope>NUCLEOTIDE SEQUENCE [LARGE SCALE GENOMIC DNA]</scope>
    <source>
        <strain evidence="18">DSM 10017 / MPOB</strain>
    </source>
</reference>
<dbReference type="InterPro" id="IPR013815">
    <property type="entry name" value="ATP_grasp_subdomain_1"/>
</dbReference>
<name>A0LLP2_SYNFM</name>